<sequence>MISALSARFNILCLSALLTLIISCNAMTETLELSTLEWPPFTGSQLIDAGITSQIVEQALSYEGHKLNVTVLPWNRAIRMVKIGKIVGYFPEYMMTSNDFLFSNSLGMSPIGLLERKAKPIIWSKESDLNQYVLGVVNGFVNTVKIDKMILDGSQKYETANNERQNILKLAAGRIDTIVIDVNVYQYLKSDPQVAKITSLVQMNKKVLKQKSLHIAFGNNPQGEKWLAIINRGLSKFDVQATLDASIQKTIQP</sequence>
<dbReference type="PANTHER" id="PTHR38834:SF3">
    <property type="entry name" value="SOLUTE-BINDING PROTEIN FAMILY 3_N-TERMINAL DOMAIN-CONTAINING PROTEIN"/>
    <property type="match status" value="1"/>
</dbReference>
<evidence type="ECO:0000313" key="2">
    <source>
        <dbReference type="EMBL" id="RPA32264.1"/>
    </source>
</evidence>
<evidence type="ECO:0000313" key="4">
    <source>
        <dbReference type="Proteomes" id="UP000278855"/>
    </source>
</evidence>
<protein>
    <submittedName>
        <fullName evidence="2">ABC transporter substrate-binding protein</fullName>
    </submittedName>
</protein>
<accession>A0A3N4ET11</accession>
<dbReference type="Proteomes" id="UP000278855">
    <property type="component" value="Unassembled WGS sequence"/>
</dbReference>
<dbReference type="Proteomes" id="UP000273778">
    <property type="component" value="Chromosome"/>
</dbReference>
<evidence type="ECO:0000313" key="1">
    <source>
        <dbReference type="EMBL" id="AZG34171.1"/>
    </source>
</evidence>
<reference evidence="4" key="2">
    <citation type="submission" date="2018-11" db="EMBL/GenBank/DDBJ databases">
        <title>Shewanella sp. R106.</title>
        <authorList>
            <person name="Hwang Y.J."/>
            <person name="Hwang C.Y."/>
        </authorList>
    </citation>
    <scope>NUCLEOTIDE SEQUENCE [LARGE SCALE GENOMIC DNA]</scope>
    <source>
        <strain evidence="4">R106</strain>
    </source>
</reference>
<dbReference type="SUPFAM" id="SSF53850">
    <property type="entry name" value="Periplasmic binding protein-like II"/>
    <property type="match status" value="1"/>
</dbReference>
<dbReference type="Gene3D" id="3.40.190.10">
    <property type="entry name" value="Periplasmic binding protein-like II"/>
    <property type="match status" value="2"/>
</dbReference>
<dbReference type="KEGG" id="spsr:EGC80_04030"/>
<gene>
    <name evidence="2" type="ORF">EGC77_10625</name>
    <name evidence="1" type="ORF">EGC80_04030</name>
</gene>
<evidence type="ECO:0000313" key="3">
    <source>
        <dbReference type="Proteomes" id="UP000273778"/>
    </source>
</evidence>
<dbReference type="AlphaFoldDB" id="A0A3N4ET11"/>
<dbReference type="RefSeq" id="WP_124012810.1">
    <property type="nucleotide sequence ID" value="NZ_CP034073.1"/>
</dbReference>
<keyword evidence="3" id="KW-1185">Reference proteome</keyword>
<proteinExistence type="predicted"/>
<dbReference type="OrthoDB" id="5296159at2"/>
<reference evidence="2" key="3">
    <citation type="submission" date="2018-11" db="EMBL/GenBank/DDBJ databases">
        <authorList>
            <person name="Hwang Y.J."/>
            <person name="Hwang C.Y."/>
        </authorList>
    </citation>
    <scope>NUCLEOTIDE SEQUENCE</scope>
    <source>
        <strain evidence="2">R106</strain>
    </source>
</reference>
<dbReference type="EMBL" id="RKKB01000003">
    <property type="protein sequence ID" value="RPA32264.1"/>
    <property type="molecule type" value="Genomic_DNA"/>
</dbReference>
<name>A0A3N4ET11_9GAMM</name>
<reference evidence="1 3" key="1">
    <citation type="submission" date="2018-11" db="EMBL/GenBank/DDBJ databases">
        <title>Shewanella sp. M2.</title>
        <authorList>
            <person name="Hwang Y.J."/>
            <person name="Hwang C.Y."/>
        </authorList>
    </citation>
    <scope>NUCLEOTIDE SEQUENCE [LARGE SCALE GENOMIC DNA]</scope>
    <source>
        <strain evidence="1 3">M2</strain>
    </source>
</reference>
<dbReference type="EMBL" id="CP034073">
    <property type="protein sequence ID" value="AZG34171.1"/>
    <property type="molecule type" value="Genomic_DNA"/>
</dbReference>
<organism evidence="2 4">
    <name type="scientific">Shewanella psychromarinicola</name>
    <dbReference type="NCBI Taxonomy" id="2487742"/>
    <lineage>
        <taxon>Bacteria</taxon>
        <taxon>Pseudomonadati</taxon>
        <taxon>Pseudomonadota</taxon>
        <taxon>Gammaproteobacteria</taxon>
        <taxon>Alteromonadales</taxon>
        <taxon>Shewanellaceae</taxon>
        <taxon>Shewanella</taxon>
    </lineage>
</organism>
<dbReference type="PANTHER" id="PTHR38834">
    <property type="entry name" value="PERIPLASMIC SUBSTRATE BINDING PROTEIN FAMILY 3"/>
    <property type="match status" value="1"/>
</dbReference>